<protein>
    <submittedName>
        <fullName evidence="2">Uncharacterized protein</fullName>
    </submittedName>
</protein>
<proteinExistence type="predicted"/>
<name>A0A836Z3L2_ACINO</name>
<reference evidence="2 3" key="1">
    <citation type="submission" date="2014-04" db="EMBL/GenBank/DDBJ databases">
        <title>The Genome Sequence of Acinetobacter baumanii BIDMC 57.</title>
        <authorList>
            <consortium name="The Broad Institute Genomics Platform"/>
            <consortium name="The Broad Institute Genome Sequencing Center for Infectious Disease"/>
            <person name="Murphy C."/>
            <person name="Cosimi L."/>
            <person name="Cerqueira G."/>
            <person name="Feldgarden M."/>
            <person name="Earl A."/>
            <person name="Spencer M.D."/>
            <person name="Fodor A."/>
            <person name="Sautter R.L."/>
            <person name="Hung D."/>
            <person name="Onderdonk A.B."/>
            <person name="Ernst C."/>
            <person name="Delaney M."/>
            <person name="DuBois A."/>
            <person name="Young S.K."/>
            <person name="Zeng Q."/>
            <person name="Gargeya S."/>
            <person name="Abouelleil A."/>
            <person name="Alvarado L."/>
            <person name="Chapman S.B."/>
            <person name="Gainer-Dewar J."/>
            <person name="Goldberg J."/>
            <person name="Griggs A."/>
            <person name="Gujja S."/>
            <person name="Hansen M."/>
            <person name="Howarth C."/>
            <person name="Imamovic A."/>
            <person name="Larimer J."/>
            <person name="Pearson M."/>
            <person name="Poon T.W."/>
            <person name="Priest M."/>
            <person name="Roberts A."/>
            <person name="Saif S."/>
            <person name="Shea T."/>
            <person name="Sykes S."/>
            <person name="Wortman J."/>
            <person name="Nusbaum C."/>
            <person name="Birren B."/>
        </authorList>
    </citation>
    <scope>NUCLEOTIDE SEQUENCE [LARGE SCALE GENOMIC DNA]</scope>
    <source>
        <strain evidence="2 3">BIDMC 57</strain>
    </source>
</reference>
<dbReference type="Proteomes" id="UP000027208">
    <property type="component" value="Unassembled WGS sequence"/>
</dbReference>
<accession>A0A836Z3L2</accession>
<feature type="transmembrane region" description="Helical" evidence="1">
    <location>
        <begin position="6"/>
        <end position="28"/>
    </location>
</feature>
<evidence type="ECO:0000313" key="2">
    <source>
        <dbReference type="EMBL" id="KDM51464.1"/>
    </source>
</evidence>
<dbReference type="AlphaFoldDB" id="A0A836Z3L2"/>
<evidence type="ECO:0000256" key="1">
    <source>
        <dbReference type="SAM" id="Phobius"/>
    </source>
</evidence>
<comment type="caution">
    <text evidence="2">The sequence shown here is derived from an EMBL/GenBank/DDBJ whole genome shotgun (WGS) entry which is preliminary data.</text>
</comment>
<keyword evidence="1" id="KW-0472">Membrane</keyword>
<keyword evidence="1" id="KW-1133">Transmembrane helix</keyword>
<sequence>MDFLHNITIIDVLVVVGFAIAYPLYWFLAHKFMNEFFGD</sequence>
<keyword evidence="1" id="KW-0812">Transmembrane</keyword>
<gene>
    <name evidence="2" type="ORF">AE32_03956</name>
</gene>
<evidence type="ECO:0000313" key="3">
    <source>
        <dbReference type="Proteomes" id="UP000027208"/>
    </source>
</evidence>
<dbReference type="EMBL" id="JMUI01000023">
    <property type="protein sequence ID" value="KDM51464.1"/>
    <property type="molecule type" value="Genomic_DNA"/>
</dbReference>
<organism evidence="2 3">
    <name type="scientific">Acinetobacter nosocomialis</name>
    <dbReference type="NCBI Taxonomy" id="106654"/>
    <lineage>
        <taxon>Bacteria</taxon>
        <taxon>Pseudomonadati</taxon>
        <taxon>Pseudomonadota</taxon>
        <taxon>Gammaproteobacteria</taxon>
        <taxon>Moraxellales</taxon>
        <taxon>Moraxellaceae</taxon>
        <taxon>Acinetobacter</taxon>
        <taxon>Acinetobacter calcoaceticus/baumannii complex</taxon>
    </lineage>
</organism>